<accession>A0ABV2BT88</accession>
<sequence length="159" mass="18720">MLKQFRQKLNTARHLSGWEKGWFVKLYFMSGLIRLITVIFPFQRVSRYLGNYHRNFQVSTLVSEEQLVTANQFKKIIQLVCRYTPWHCHCLVQAIIAAYFFKHYEIPYVLYLGAKLNRGQDKLKAHAWLMIKNQIITGKQGYKAYRIVGCYLSPLIVAA</sequence>
<dbReference type="Proteomes" id="UP001548189">
    <property type="component" value="Unassembled WGS sequence"/>
</dbReference>
<dbReference type="InterPro" id="IPR053521">
    <property type="entry name" value="McjB-like"/>
</dbReference>
<feature type="domain" description="Microcin J25-processing protein McjB C-terminal" evidence="2">
    <location>
        <begin position="41"/>
        <end position="147"/>
    </location>
</feature>
<feature type="transmembrane region" description="Helical" evidence="1">
    <location>
        <begin position="21"/>
        <end position="42"/>
    </location>
</feature>
<dbReference type="InterPro" id="IPR032708">
    <property type="entry name" value="McjB_C"/>
</dbReference>
<name>A0ABV2BT88_9GAMM</name>
<keyword evidence="1" id="KW-0812">Transmembrane</keyword>
<gene>
    <name evidence="3" type="ORF">ABVT43_07575</name>
</gene>
<evidence type="ECO:0000313" key="4">
    <source>
        <dbReference type="Proteomes" id="UP001548189"/>
    </source>
</evidence>
<protein>
    <submittedName>
        <fullName evidence="3">Lasso peptide biosynthesis B2 protein</fullName>
    </submittedName>
</protein>
<keyword evidence="1" id="KW-1133">Transmembrane helix</keyword>
<dbReference type="EMBL" id="JBEVCJ010000006">
    <property type="protein sequence ID" value="MET1254978.1"/>
    <property type="molecule type" value="Genomic_DNA"/>
</dbReference>
<evidence type="ECO:0000259" key="2">
    <source>
        <dbReference type="Pfam" id="PF13471"/>
    </source>
</evidence>
<keyword evidence="4" id="KW-1185">Reference proteome</keyword>
<comment type="caution">
    <text evidence="3">The sequence shown here is derived from an EMBL/GenBank/DDBJ whole genome shotgun (WGS) entry which is preliminary data.</text>
</comment>
<evidence type="ECO:0000256" key="1">
    <source>
        <dbReference type="SAM" id="Phobius"/>
    </source>
</evidence>
<dbReference type="NCBIfam" id="NF033537">
    <property type="entry name" value="lasso_biosyn_B2"/>
    <property type="match status" value="1"/>
</dbReference>
<organism evidence="3 4">
    <name type="scientific">Aliikangiella maris</name>
    <dbReference type="NCBI Taxonomy" id="3162458"/>
    <lineage>
        <taxon>Bacteria</taxon>
        <taxon>Pseudomonadati</taxon>
        <taxon>Pseudomonadota</taxon>
        <taxon>Gammaproteobacteria</taxon>
        <taxon>Oceanospirillales</taxon>
        <taxon>Pleioneaceae</taxon>
        <taxon>Aliikangiella</taxon>
    </lineage>
</organism>
<proteinExistence type="predicted"/>
<evidence type="ECO:0000313" key="3">
    <source>
        <dbReference type="EMBL" id="MET1254978.1"/>
    </source>
</evidence>
<dbReference type="Pfam" id="PF13471">
    <property type="entry name" value="Transglut_core3"/>
    <property type="match status" value="1"/>
</dbReference>
<dbReference type="RefSeq" id="WP_353874592.1">
    <property type="nucleotide sequence ID" value="NZ_JBEVCJ010000006.1"/>
</dbReference>
<reference evidence="3 4" key="1">
    <citation type="submission" date="2024-06" db="EMBL/GenBank/DDBJ databases">
        <authorList>
            <person name="Li F."/>
        </authorList>
    </citation>
    <scope>NUCLEOTIDE SEQUENCE [LARGE SCALE GENOMIC DNA]</scope>
    <source>
        <strain evidence="3 4">GXAS 311</strain>
    </source>
</reference>
<keyword evidence="1" id="KW-0472">Membrane</keyword>